<name>A0A3G2KGD0_9CAUD</name>
<dbReference type="KEGG" id="vg:55611953"/>
<protein>
    <submittedName>
        <fullName evidence="2">Uncharacterized protein</fullName>
    </submittedName>
</protein>
<evidence type="ECO:0000313" key="3">
    <source>
        <dbReference type="Proteomes" id="UP000278789"/>
    </source>
</evidence>
<proteinExistence type="predicted"/>
<keyword evidence="3" id="KW-1185">Reference proteome</keyword>
<evidence type="ECO:0000313" key="2">
    <source>
        <dbReference type="EMBL" id="AYN58042.1"/>
    </source>
</evidence>
<evidence type="ECO:0000256" key="1">
    <source>
        <dbReference type="SAM" id="MobiDB-lite"/>
    </source>
</evidence>
<reference evidence="2" key="1">
    <citation type="submission" date="2018-09" db="EMBL/GenBank/DDBJ databases">
        <authorList>
            <person name="Bryant B."/>
            <person name="Burch A."/>
            <person name="Dorissaint R."/>
            <person name="Douthitt C."/>
            <person name="Garofalo J."/>
            <person name="Kuiack J."/>
            <person name="Marcillon S."/>
            <person name="Moreno J."/>
            <person name="Norus J."/>
            <person name="Parks M."/>
            <person name="Peroza J."/>
            <person name="Wilse K."/>
            <person name="Wiersma-Koch H."/>
            <person name="D'Elia T."/>
            <person name="Garlena R.A."/>
            <person name="Russell D.A."/>
            <person name="Pope W.H."/>
            <person name="Jacobs-Sera D."/>
            <person name="Hatfull G.F."/>
        </authorList>
    </citation>
    <scope>NUCLEOTIDE SEQUENCE [LARGE SCALE GENOMIC DNA]</scope>
</reference>
<organism evidence="2 3">
    <name type="scientific">Mycobacterium phage Fowlmouth</name>
    <dbReference type="NCBI Taxonomy" id="2419978"/>
    <lineage>
        <taxon>Viruses</taxon>
        <taxon>Duplodnaviria</taxon>
        <taxon>Heunggongvirae</taxon>
        <taxon>Uroviricota</taxon>
        <taxon>Caudoviricetes</taxon>
        <taxon>Fowlmouthvirus</taxon>
        <taxon>Fowlmouthvirus fowlmouth</taxon>
    </lineage>
</organism>
<dbReference type="EMBL" id="MH834613">
    <property type="protein sequence ID" value="AYN58042.1"/>
    <property type="molecule type" value="Genomic_DNA"/>
</dbReference>
<sequence length="91" mass="9919">MSYPINQGPKDEAIRVGCEKGFKDFVEDYKNQMGMSSLSSAVRRLALIGAYCEAQHGNASMPASFDNLVIPGGRKTKGDVGNPDEYSWGEE</sequence>
<feature type="region of interest" description="Disordered" evidence="1">
    <location>
        <begin position="72"/>
        <end position="91"/>
    </location>
</feature>
<dbReference type="RefSeq" id="YP_009841760.1">
    <property type="nucleotide sequence ID" value="NC_048734.1"/>
</dbReference>
<gene>
    <name evidence="2" type="primary">93</name>
    <name evidence="2" type="ORF">SEA_FOWLMOUTH_93</name>
</gene>
<dbReference type="Proteomes" id="UP000278789">
    <property type="component" value="Segment"/>
</dbReference>
<accession>A0A3G2KGD0</accession>
<dbReference type="GeneID" id="55611953"/>